<organism evidence="2 3">
    <name type="scientific">Zophobas morio</name>
    <dbReference type="NCBI Taxonomy" id="2755281"/>
    <lineage>
        <taxon>Eukaryota</taxon>
        <taxon>Metazoa</taxon>
        <taxon>Ecdysozoa</taxon>
        <taxon>Arthropoda</taxon>
        <taxon>Hexapoda</taxon>
        <taxon>Insecta</taxon>
        <taxon>Pterygota</taxon>
        <taxon>Neoptera</taxon>
        <taxon>Endopterygota</taxon>
        <taxon>Coleoptera</taxon>
        <taxon>Polyphaga</taxon>
        <taxon>Cucujiformia</taxon>
        <taxon>Tenebrionidae</taxon>
        <taxon>Zophobas</taxon>
    </lineage>
</organism>
<sequence length="123" mass="14625">MDQVLKFPETDTRRKLGQTLWFFSKSNFICGIKREELRCRQMQKPPPSIHYDMQICNASLINEILPTNCQKQQFESRRNNQKKNCESETRDANSENFGRQVYSNFKSKSQQELIDFCTSEKFI</sequence>
<proteinExistence type="predicted"/>
<dbReference type="Proteomes" id="UP001168821">
    <property type="component" value="Unassembled WGS sequence"/>
</dbReference>
<comment type="caution">
    <text evidence="2">The sequence shown here is derived from an EMBL/GenBank/DDBJ whole genome shotgun (WGS) entry which is preliminary data.</text>
</comment>
<evidence type="ECO:0000256" key="1">
    <source>
        <dbReference type="SAM" id="MobiDB-lite"/>
    </source>
</evidence>
<evidence type="ECO:0000313" key="3">
    <source>
        <dbReference type="Proteomes" id="UP001168821"/>
    </source>
</evidence>
<accession>A0AA38IGB3</accession>
<dbReference type="EMBL" id="JALNTZ010000004">
    <property type="protein sequence ID" value="KAJ3653309.1"/>
    <property type="molecule type" value="Genomic_DNA"/>
</dbReference>
<protein>
    <submittedName>
        <fullName evidence="2">Uncharacterized protein</fullName>
    </submittedName>
</protein>
<keyword evidence="3" id="KW-1185">Reference proteome</keyword>
<dbReference type="AlphaFoldDB" id="A0AA38IGB3"/>
<evidence type="ECO:0000313" key="2">
    <source>
        <dbReference type="EMBL" id="KAJ3653309.1"/>
    </source>
</evidence>
<name>A0AA38IGB3_9CUCU</name>
<feature type="region of interest" description="Disordered" evidence="1">
    <location>
        <begin position="72"/>
        <end position="93"/>
    </location>
</feature>
<feature type="compositionally biased region" description="Basic and acidic residues" evidence="1">
    <location>
        <begin position="74"/>
        <end position="93"/>
    </location>
</feature>
<gene>
    <name evidence="2" type="ORF">Zmor_012568</name>
</gene>
<reference evidence="2" key="1">
    <citation type="journal article" date="2023" name="G3 (Bethesda)">
        <title>Whole genome assemblies of Zophobas morio and Tenebrio molitor.</title>
        <authorList>
            <person name="Kaur S."/>
            <person name="Stinson S.A."/>
            <person name="diCenzo G.C."/>
        </authorList>
    </citation>
    <scope>NUCLEOTIDE SEQUENCE</scope>
    <source>
        <strain evidence="2">QUZm001</strain>
    </source>
</reference>